<feature type="region of interest" description="Disordered" evidence="19">
    <location>
        <begin position="518"/>
        <end position="550"/>
    </location>
</feature>
<evidence type="ECO:0000256" key="19">
    <source>
        <dbReference type="SAM" id="MobiDB-lite"/>
    </source>
</evidence>
<keyword evidence="9" id="KW-0547">Nucleotide-binding</keyword>
<keyword evidence="15" id="KW-0809">Transit peptide</keyword>
<dbReference type="Pfam" id="PF00069">
    <property type="entry name" value="Pkinase"/>
    <property type="match status" value="1"/>
</dbReference>
<evidence type="ECO:0000256" key="17">
    <source>
        <dbReference type="ARBA" id="ARBA00047899"/>
    </source>
</evidence>
<dbReference type="PROSITE" id="PS50011">
    <property type="entry name" value="PROTEIN_KINASE_DOM"/>
    <property type="match status" value="1"/>
</dbReference>
<dbReference type="InterPro" id="IPR000719">
    <property type="entry name" value="Prot_kinase_dom"/>
</dbReference>
<dbReference type="GeneID" id="101847119"/>
<evidence type="ECO:0000256" key="3">
    <source>
        <dbReference type="ARBA" id="ARBA00004514"/>
    </source>
</evidence>
<dbReference type="PANTHER" id="PTHR22972">
    <property type="entry name" value="SERINE/THREONINE PROTEIN KINASE"/>
    <property type="match status" value="1"/>
</dbReference>
<feature type="domain" description="Protein kinase" evidence="20">
    <location>
        <begin position="169"/>
        <end position="507"/>
    </location>
</feature>
<evidence type="ECO:0000256" key="5">
    <source>
        <dbReference type="ARBA" id="ARBA00012513"/>
    </source>
</evidence>
<evidence type="ECO:0000256" key="16">
    <source>
        <dbReference type="ARBA" id="ARBA00023128"/>
    </source>
</evidence>
<evidence type="ECO:0000256" key="15">
    <source>
        <dbReference type="ARBA" id="ARBA00022946"/>
    </source>
</evidence>
<dbReference type="Gene3D" id="1.10.510.10">
    <property type="entry name" value="Transferase(Phosphotransferase) domain 1"/>
    <property type="match status" value="1"/>
</dbReference>
<evidence type="ECO:0000256" key="11">
    <source>
        <dbReference type="ARBA" id="ARBA00022787"/>
    </source>
</evidence>
<evidence type="ECO:0000256" key="2">
    <source>
        <dbReference type="ARBA" id="ARBA00004434"/>
    </source>
</evidence>
<evidence type="ECO:0000313" key="22">
    <source>
        <dbReference type="RefSeq" id="XP_005101164.1"/>
    </source>
</evidence>
<dbReference type="EC" id="2.7.11.1" evidence="5"/>
<evidence type="ECO:0000256" key="1">
    <source>
        <dbReference type="ARBA" id="ARBA00001946"/>
    </source>
</evidence>
<proteinExistence type="predicted"/>
<keyword evidence="21" id="KW-1185">Reference proteome</keyword>
<sequence length="617" mass="68355">MAVAMWAKSAVGTNLAFVKGFGKALKSWRDVIQQTVLKRAPLRQPKVPQVTQPSAKEKCLFQIRPSDQLRATESLQSRVFSSLFSRTTSKSLASELRRRAACRLSSSRVENFRNVPIFSLIGVTLGIDAASLLSSNTEKVMEDMQGLFSGYGWQAEALSRPPQSLQDLDISLESLASGCEGAVYKAKVKPLVVSGADNAPHNETGRTDEDFDLAVKAVFNYGAASNAESLLREMRREYVPLHMKEKPEDDILADRVGRLPPHPNIVDMPGVFQDDVLVTEEGLRKFPAAMPRRLDPENCWGRNKTLYVVMRRRSSHLREYLSTNEVTMETRCLLLAQLLEGVAHLEQHGIAHRDLKADNLLVDVPRGGGVPKLEICDFGCCLAEEDKALRVDFPCVDVYKGGNSWLMAPEIATAVPGRGRVLDYSRSDLWACGTIAYEILGGENPFYPSQDGVRRQLSTRDYTEEDLPALPACVPEAVQSLVFALLARDPRERPSPSVAAAVVQMVVLASSPANVSVPKACRPRRQPPTTHPRGHCAGRERGRGYGRGGPGEVPRAVLAARQERDRLQWVLVQSLALLCQLTFGRDRAEVWDVPAVMRFLFLSRLTHADFRQALAFF</sequence>
<dbReference type="Proteomes" id="UP000694888">
    <property type="component" value="Unplaced"/>
</dbReference>
<keyword evidence="6" id="KW-0723">Serine/threonine-protein kinase</keyword>
<keyword evidence="11" id="KW-1000">Mitochondrion outer membrane</keyword>
<evidence type="ECO:0000256" key="10">
    <source>
        <dbReference type="ARBA" id="ARBA00022777"/>
    </source>
</evidence>
<evidence type="ECO:0000256" key="6">
    <source>
        <dbReference type="ARBA" id="ARBA00022527"/>
    </source>
</evidence>
<dbReference type="SUPFAM" id="SSF56112">
    <property type="entry name" value="Protein kinase-like (PK-like)"/>
    <property type="match status" value="1"/>
</dbReference>
<evidence type="ECO:0000256" key="13">
    <source>
        <dbReference type="ARBA" id="ARBA00022840"/>
    </source>
</evidence>
<dbReference type="InterPro" id="IPR011009">
    <property type="entry name" value="Kinase-like_dom_sf"/>
</dbReference>
<evidence type="ECO:0000259" key="20">
    <source>
        <dbReference type="PROSITE" id="PS50011"/>
    </source>
</evidence>
<comment type="cofactor">
    <cofactor evidence="1">
        <name>Mg(2+)</name>
        <dbReference type="ChEBI" id="CHEBI:18420"/>
    </cofactor>
</comment>
<dbReference type="PANTHER" id="PTHR22972:SF7">
    <property type="entry name" value="SERINE_THREONINE-PROTEIN KINASE PINK1, MITOCHONDRIAL"/>
    <property type="match status" value="1"/>
</dbReference>
<evidence type="ECO:0000256" key="12">
    <source>
        <dbReference type="ARBA" id="ARBA00022792"/>
    </source>
</evidence>
<dbReference type="InterPro" id="IPR051511">
    <property type="entry name" value="MitoQC_Scaffold_Kinases"/>
</dbReference>
<name>A0ABM0JTK1_APLCA</name>
<keyword evidence="7" id="KW-0808">Transferase</keyword>
<keyword evidence="12" id="KW-0999">Mitochondrion inner membrane</keyword>
<gene>
    <name evidence="22" type="primary">LOC101847119</name>
</gene>
<evidence type="ECO:0000313" key="21">
    <source>
        <dbReference type="Proteomes" id="UP000694888"/>
    </source>
</evidence>
<dbReference type="InterPro" id="IPR008271">
    <property type="entry name" value="Ser/Thr_kinase_AS"/>
</dbReference>
<dbReference type="SMART" id="SM00220">
    <property type="entry name" value="S_TKc"/>
    <property type="match status" value="1"/>
</dbReference>
<dbReference type="GO" id="GO:0016301">
    <property type="term" value="F:kinase activity"/>
    <property type="evidence" value="ECO:0007669"/>
    <property type="project" value="UniProtKB-KW"/>
</dbReference>
<evidence type="ECO:0000256" key="4">
    <source>
        <dbReference type="ARBA" id="ARBA00004572"/>
    </source>
</evidence>
<keyword evidence="13" id="KW-0067">ATP-binding</keyword>
<keyword evidence="10 22" id="KW-0418">Kinase</keyword>
<evidence type="ECO:0000256" key="9">
    <source>
        <dbReference type="ARBA" id="ARBA00022741"/>
    </source>
</evidence>
<organism evidence="21 22">
    <name type="scientific">Aplysia californica</name>
    <name type="common">California sea hare</name>
    <dbReference type="NCBI Taxonomy" id="6500"/>
    <lineage>
        <taxon>Eukaryota</taxon>
        <taxon>Metazoa</taxon>
        <taxon>Spiralia</taxon>
        <taxon>Lophotrochozoa</taxon>
        <taxon>Mollusca</taxon>
        <taxon>Gastropoda</taxon>
        <taxon>Heterobranchia</taxon>
        <taxon>Euthyneura</taxon>
        <taxon>Tectipleura</taxon>
        <taxon>Aplysiida</taxon>
        <taxon>Aplysioidea</taxon>
        <taxon>Aplysiidae</taxon>
        <taxon>Aplysia</taxon>
    </lineage>
</organism>
<evidence type="ECO:0000256" key="8">
    <source>
        <dbReference type="ARBA" id="ARBA00022723"/>
    </source>
</evidence>
<protein>
    <recommendedName>
        <fullName evidence="5">non-specific serine/threonine protein kinase</fullName>
        <ecNumber evidence="5">2.7.11.1</ecNumber>
    </recommendedName>
</protein>
<keyword evidence="12" id="KW-0472">Membrane</keyword>
<comment type="subcellular location">
    <subcellularLocation>
        <location evidence="3">Cytoplasm</location>
        <location evidence="3">Cytosol</location>
    </subcellularLocation>
    <subcellularLocation>
        <location evidence="2">Mitochondrion inner membrane</location>
        <topology evidence="2">Single-pass membrane protein</topology>
    </subcellularLocation>
    <subcellularLocation>
        <location evidence="4">Mitochondrion outer membrane</location>
        <topology evidence="4">Single-pass membrane protein</topology>
    </subcellularLocation>
</comment>
<evidence type="ECO:0000256" key="18">
    <source>
        <dbReference type="ARBA" id="ARBA00048679"/>
    </source>
</evidence>
<keyword evidence="8" id="KW-0479">Metal-binding</keyword>
<dbReference type="RefSeq" id="XP_005101164.1">
    <property type="nucleotide sequence ID" value="XM_005101107.3"/>
</dbReference>
<keyword evidence="14" id="KW-0460">Magnesium</keyword>
<comment type="catalytic activity">
    <reaction evidence="18">
        <text>L-seryl-[protein] + ATP = O-phospho-L-seryl-[protein] + ADP + H(+)</text>
        <dbReference type="Rhea" id="RHEA:17989"/>
        <dbReference type="Rhea" id="RHEA-COMP:9863"/>
        <dbReference type="Rhea" id="RHEA-COMP:11604"/>
        <dbReference type="ChEBI" id="CHEBI:15378"/>
        <dbReference type="ChEBI" id="CHEBI:29999"/>
        <dbReference type="ChEBI" id="CHEBI:30616"/>
        <dbReference type="ChEBI" id="CHEBI:83421"/>
        <dbReference type="ChEBI" id="CHEBI:456216"/>
        <dbReference type="EC" id="2.7.11.1"/>
    </reaction>
</comment>
<reference evidence="22" key="1">
    <citation type="submission" date="2025-08" db="UniProtKB">
        <authorList>
            <consortium name="RefSeq"/>
        </authorList>
    </citation>
    <scope>IDENTIFICATION</scope>
</reference>
<comment type="catalytic activity">
    <reaction evidence="17">
        <text>L-threonyl-[protein] + ATP = O-phospho-L-threonyl-[protein] + ADP + H(+)</text>
        <dbReference type="Rhea" id="RHEA:46608"/>
        <dbReference type="Rhea" id="RHEA-COMP:11060"/>
        <dbReference type="Rhea" id="RHEA-COMP:11605"/>
        <dbReference type="ChEBI" id="CHEBI:15378"/>
        <dbReference type="ChEBI" id="CHEBI:30013"/>
        <dbReference type="ChEBI" id="CHEBI:30616"/>
        <dbReference type="ChEBI" id="CHEBI:61977"/>
        <dbReference type="ChEBI" id="CHEBI:456216"/>
        <dbReference type="EC" id="2.7.11.1"/>
    </reaction>
</comment>
<accession>A0ABM0JTK1</accession>
<keyword evidence="16" id="KW-0496">Mitochondrion</keyword>
<evidence type="ECO:0000256" key="7">
    <source>
        <dbReference type="ARBA" id="ARBA00022679"/>
    </source>
</evidence>
<dbReference type="PROSITE" id="PS00108">
    <property type="entry name" value="PROTEIN_KINASE_ST"/>
    <property type="match status" value="1"/>
</dbReference>
<evidence type="ECO:0000256" key="14">
    <source>
        <dbReference type="ARBA" id="ARBA00022842"/>
    </source>
</evidence>